<evidence type="ECO:0000256" key="3">
    <source>
        <dbReference type="ARBA" id="ARBA00022630"/>
    </source>
</evidence>
<evidence type="ECO:0000256" key="4">
    <source>
        <dbReference type="ARBA" id="ARBA00022827"/>
    </source>
</evidence>
<reference evidence="8" key="1">
    <citation type="submission" date="2016-10" db="EMBL/GenBank/DDBJ databases">
        <authorList>
            <person name="Varghese N."/>
            <person name="Submissions S."/>
        </authorList>
    </citation>
    <scope>NUCLEOTIDE SEQUENCE [LARGE SCALE GENOMIC DNA]</scope>
    <source>
        <strain evidence="8">DSM 43163</strain>
    </source>
</reference>
<feature type="domain" description="FAD-binding PCMH-type" evidence="6">
    <location>
        <begin position="41"/>
        <end position="209"/>
    </location>
</feature>
<dbReference type="Pfam" id="PF01565">
    <property type="entry name" value="FAD_binding_4"/>
    <property type="match status" value="1"/>
</dbReference>
<dbReference type="Proteomes" id="UP000236723">
    <property type="component" value="Unassembled WGS sequence"/>
</dbReference>
<evidence type="ECO:0000313" key="8">
    <source>
        <dbReference type="Proteomes" id="UP000236723"/>
    </source>
</evidence>
<dbReference type="InterPro" id="IPR016169">
    <property type="entry name" value="FAD-bd_PCMH_sub2"/>
</dbReference>
<dbReference type="OrthoDB" id="5169292at2"/>
<name>A0A1H6C904_9ACTN</name>
<organism evidence="7 8">
    <name type="scientific">Thermomonospora echinospora</name>
    <dbReference type="NCBI Taxonomy" id="1992"/>
    <lineage>
        <taxon>Bacteria</taxon>
        <taxon>Bacillati</taxon>
        <taxon>Actinomycetota</taxon>
        <taxon>Actinomycetes</taxon>
        <taxon>Streptosporangiales</taxon>
        <taxon>Thermomonosporaceae</taxon>
        <taxon>Thermomonospora</taxon>
    </lineage>
</organism>
<evidence type="ECO:0000313" key="7">
    <source>
        <dbReference type="EMBL" id="SEG69382.1"/>
    </source>
</evidence>
<accession>A0A1H6C904</accession>
<dbReference type="InterPro" id="IPR006094">
    <property type="entry name" value="Oxid_FAD_bind_N"/>
</dbReference>
<gene>
    <name evidence="7" type="ORF">SAMN04489712_10978</name>
</gene>
<evidence type="ECO:0000256" key="5">
    <source>
        <dbReference type="ARBA" id="ARBA00023002"/>
    </source>
</evidence>
<dbReference type="PANTHER" id="PTHR42973">
    <property type="entry name" value="BINDING OXIDOREDUCTASE, PUTATIVE (AFU_ORTHOLOGUE AFUA_1G17690)-RELATED"/>
    <property type="match status" value="1"/>
</dbReference>
<dbReference type="AlphaFoldDB" id="A0A1H6C904"/>
<keyword evidence="3" id="KW-0285">Flavoprotein</keyword>
<dbReference type="InterPro" id="IPR050416">
    <property type="entry name" value="FAD-linked_Oxidoreductase"/>
</dbReference>
<comment type="cofactor">
    <cofactor evidence="1">
        <name>FAD</name>
        <dbReference type="ChEBI" id="CHEBI:57692"/>
    </cofactor>
</comment>
<dbReference type="PANTHER" id="PTHR42973:SF39">
    <property type="entry name" value="FAD-BINDING PCMH-TYPE DOMAIN-CONTAINING PROTEIN"/>
    <property type="match status" value="1"/>
</dbReference>
<dbReference type="InterPro" id="IPR016167">
    <property type="entry name" value="FAD-bd_PCMH_sub1"/>
</dbReference>
<evidence type="ECO:0000259" key="6">
    <source>
        <dbReference type="PROSITE" id="PS51387"/>
    </source>
</evidence>
<evidence type="ECO:0000256" key="2">
    <source>
        <dbReference type="ARBA" id="ARBA00005466"/>
    </source>
</evidence>
<dbReference type="Gene3D" id="3.40.462.20">
    <property type="match status" value="1"/>
</dbReference>
<protein>
    <submittedName>
        <fullName evidence="7">FAD/FMN-containing dehydrogenase</fullName>
    </submittedName>
</protein>
<dbReference type="InterPro" id="IPR016166">
    <property type="entry name" value="FAD-bd_PCMH"/>
</dbReference>
<proteinExistence type="inferred from homology"/>
<dbReference type="GO" id="GO:0071949">
    <property type="term" value="F:FAD binding"/>
    <property type="evidence" value="ECO:0007669"/>
    <property type="project" value="InterPro"/>
</dbReference>
<dbReference type="PROSITE" id="PS51387">
    <property type="entry name" value="FAD_PCMH"/>
    <property type="match status" value="1"/>
</dbReference>
<evidence type="ECO:0000256" key="1">
    <source>
        <dbReference type="ARBA" id="ARBA00001974"/>
    </source>
</evidence>
<dbReference type="RefSeq" id="WP_103939532.1">
    <property type="nucleotide sequence ID" value="NZ_FNVO01000009.1"/>
</dbReference>
<dbReference type="GO" id="GO:0016491">
    <property type="term" value="F:oxidoreductase activity"/>
    <property type="evidence" value="ECO:0007669"/>
    <property type="project" value="UniProtKB-KW"/>
</dbReference>
<comment type="similarity">
    <text evidence="2">Belongs to the oxygen-dependent FAD-linked oxidoreductase family.</text>
</comment>
<dbReference type="Gene3D" id="3.30.465.10">
    <property type="match status" value="1"/>
</dbReference>
<dbReference type="InterPro" id="IPR036318">
    <property type="entry name" value="FAD-bd_PCMH-like_sf"/>
</dbReference>
<dbReference type="SUPFAM" id="SSF56176">
    <property type="entry name" value="FAD-binding/transporter-associated domain-like"/>
    <property type="match status" value="1"/>
</dbReference>
<dbReference type="EMBL" id="FNVO01000009">
    <property type="protein sequence ID" value="SEG69382.1"/>
    <property type="molecule type" value="Genomic_DNA"/>
</dbReference>
<sequence length="464" mass="48248">MSLVTINQADVDTLAAAVAGPVLRGRDPQAGEELGGFAPAPGHRADLVVGAASAQDVAAAVAFAERHGLAVTVHSTGHGMYRPADGGLVITTRRMQGVEIDPQARTARVEAGVRWESVVQAAAGHGLAALCGSAPSVGVVGYLVGGGIGPFVRTYGASADYVRSFEVVTADGALRQVGADHEPELFWALLGGGGAFCVVTAVVIELAPLTHFYGGGVYFPGEAAAELLHAYREWAPGLPETTTTSIAVLRLPPDPALPEPLRGQMVVHLRVGHVGPAEEGERLLAPMRGVARPLMDMITLRPYREVGLIHMDPEAVPVPMAENGLALAELPAKAVDALLDVAGPQSRLPLTKVEIRHVATGRVKDPSTLSAVTMRDAVFCTHVVAAAPPGLEEVTNAAVGSLMTALEPYGTGRTPYTFLGPGDDAGRTGWPAPAVERVATVKRTYDPRNILHSGRALPDPADMS</sequence>
<dbReference type="Gene3D" id="3.30.43.10">
    <property type="entry name" value="Uridine Diphospho-n-acetylenolpyruvylglucosamine Reductase, domain 2"/>
    <property type="match status" value="1"/>
</dbReference>
<keyword evidence="4" id="KW-0274">FAD</keyword>
<keyword evidence="8" id="KW-1185">Reference proteome</keyword>
<keyword evidence="5" id="KW-0560">Oxidoreductase</keyword>